<accession>X0ZU48</accession>
<sequence length="82" mass="9707">MNPKFFFCSNCGKFHEIWKNDLHTEQWGKMMLYIAENNPDSLELAEIFGVHRRSAQYRLKEFKELAALVVKSVNSKEKRISK</sequence>
<evidence type="ECO:0008006" key="2">
    <source>
        <dbReference type="Google" id="ProtNLM"/>
    </source>
</evidence>
<comment type="caution">
    <text evidence="1">The sequence shown here is derived from an EMBL/GenBank/DDBJ whole genome shotgun (WGS) entry which is preliminary data.</text>
</comment>
<name>X0ZU48_9ZZZZ</name>
<reference evidence="1" key="1">
    <citation type="journal article" date="2014" name="Front. Microbiol.">
        <title>High frequency of phylogenetically diverse reductive dehalogenase-homologous genes in deep subseafloor sedimentary metagenomes.</title>
        <authorList>
            <person name="Kawai M."/>
            <person name="Futagami T."/>
            <person name="Toyoda A."/>
            <person name="Takaki Y."/>
            <person name="Nishi S."/>
            <person name="Hori S."/>
            <person name="Arai W."/>
            <person name="Tsubouchi T."/>
            <person name="Morono Y."/>
            <person name="Uchiyama I."/>
            <person name="Ito T."/>
            <person name="Fujiyama A."/>
            <person name="Inagaki F."/>
            <person name="Takami H."/>
        </authorList>
    </citation>
    <scope>NUCLEOTIDE SEQUENCE</scope>
    <source>
        <strain evidence="1">Expedition CK06-06</strain>
    </source>
</reference>
<gene>
    <name evidence="1" type="ORF">S01H4_20390</name>
</gene>
<organism evidence="1">
    <name type="scientific">marine sediment metagenome</name>
    <dbReference type="NCBI Taxonomy" id="412755"/>
    <lineage>
        <taxon>unclassified sequences</taxon>
        <taxon>metagenomes</taxon>
        <taxon>ecological metagenomes</taxon>
    </lineage>
</organism>
<dbReference type="EMBL" id="BART01009163">
    <property type="protein sequence ID" value="GAG63958.1"/>
    <property type="molecule type" value="Genomic_DNA"/>
</dbReference>
<dbReference type="AlphaFoldDB" id="X0ZU48"/>
<evidence type="ECO:0000313" key="1">
    <source>
        <dbReference type="EMBL" id="GAG63958.1"/>
    </source>
</evidence>
<protein>
    <recommendedName>
        <fullName evidence="2">Transposase Helix-turn-helix domain-containing protein</fullName>
    </recommendedName>
</protein>
<proteinExistence type="predicted"/>